<dbReference type="InterPro" id="IPR000276">
    <property type="entry name" value="GPCR_Rhodpsn"/>
</dbReference>
<reference evidence="12" key="2">
    <citation type="submission" date="2025-08" db="UniProtKB">
        <authorList>
            <consortium name="Ensembl"/>
        </authorList>
    </citation>
    <scope>IDENTIFICATION</scope>
</reference>
<accession>A0A4W6G4R0</accession>
<reference evidence="12" key="3">
    <citation type="submission" date="2025-09" db="UniProtKB">
        <authorList>
            <consortium name="Ensembl"/>
        </authorList>
    </citation>
    <scope>IDENTIFICATION</scope>
</reference>
<keyword evidence="4 10" id="KW-1133">Transmembrane helix</keyword>
<keyword evidence="2" id="KW-1003">Cell membrane</keyword>
<evidence type="ECO:0000256" key="9">
    <source>
        <dbReference type="RuleBase" id="RU000688"/>
    </source>
</evidence>
<evidence type="ECO:0000256" key="8">
    <source>
        <dbReference type="ARBA" id="ARBA00023224"/>
    </source>
</evidence>
<feature type="transmembrane region" description="Helical" evidence="10">
    <location>
        <begin position="79"/>
        <end position="109"/>
    </location>
</feature>
<keyword evidence="7 9" id="KW-0675">Receptor</keyword>
<dbReference type="PROSITE" id="PS00237">
    <property type="entry name" value="G_PROTEIN_RECEP_F1_1"/>
    <property type="match status" value="1"/>
</dbReference>
<evidence type="ECO:0000256" key="4">
    <source>
        <dbReference type="ARBA" id="ARBA00022989"/>
    </source>
</evidence>
<dbReference type="Gene3D" id="1.20.1070.10">
    <property type="entry name" value="Rhodopsin 7-helix transmembrane proteins"/>
    <property type="match status" value="1"/>
</dbReference>
<proteinExistence type="inferred from homology"/>
<evidence type="ECO:0000256" key="2">
    <source>
        <dbReference type="ARBA" id="ARBA00022475"/>
    </source>
</evidence>
<dbReference type="GeneTree" id="ENSGT01050000244823"/>
<dbReference type="PROSITE" id="PS50262">
    <property type="entry name" value="G_PROTEIN_RECEP_F1_2"/>
    <property type="match status" value="1"/>
</dbReference>
<comment type="similarity">
    <text evidence="9">Belongs to the G-protein coupled receptor 1 family.</text>
</comment>
<evidence type="ECO:0000256" key="6">
    <source>
        <dbReference type="ARBA" id="ARBA00023136"/>
    </source>
</evidence>
<evidence type="ECO:0000256" key="3">
    <source>
        <dbReference type="ARBA" id="ARBA00022692"/>
    </source>
</evidence>
<dbReference type="InParanoid" id="A0A4W6G4R0"/>
<keyword evidence="13" id="KW-1185">Reference proteome</keyword>
<feature type="transmembrane region" description="Helical" evidence="10">
    <location>
        <begin position="232"/>
        <end position="250"/>
    </location>
</feature>
<keyword evidence="6 10" id="KW-0472">Membrane</keyword>
<dbReference type="PANTHER" id="PTHR24249">
    <property type="entry name" value="HISTAMINE RECEPTOR-RELATED G-PROTEIN COUPLED RECEPTOR"/>
    <property type="match status" value="1"/>
</dbReference>
<sequence length="312" mass="34665">VGHSSVEFVFSLLSSQSPEREISLVFKLFLCNSVFIVDVLNFRQLHTTTNLLLLSLAVADFLVGFLQMPVLLLHNQGCWILGDLICAVHYFLGFLFVSVSVGNIVLISVDRYIAICDPMFYTTKLTLEKVQLCICLCWIFSAVLLVKENLEQPGRYISCSGECVVVSNYIAGLADLVLTFIGPVIVIIVLYMRVFVVAVSQARAMRSHIVAVTLQGSMTVTVQKSELKAARALGVVVAAFLICLCPYFFVTLTAQESLLSASAAAFVICLFYFNSCLNPLIYAFFYPWFKKCLKLIVTLQILQRDSCEANIL</sequence>
<keyword evidence="3 9" id="KW-0812">Transmembrane</keyword>
<dbReference type="GO" id="GO:0001594">
    <property type="term" value="F:trace-amine receptor activity"/>
    <property type="evidence" value="ECO:0007669"/>
    <property type="project" value="TreeGrafter"/>
</dbReference>
<dbReference type="InterPro" id="IPR050569">
    <property type="entry name" value="TAAR"/>
</dbReference>
<dbReference type="Pfam" id="PF00001">
    <property type="entry name" value="7tm_1"/>
    <property type="match status" value="1"/>
</dbReference>
<evidence type="ECO:0000256" key="1">
    <source>
        <dbReference type="ARBA" id="ARBA00004651"/>
    </source>
</evidence>
<feature type="transmembrane region" description="Helical" evidence="10">
    <location>
        <begin position="130"/>
        <end position="146"/>
    </location>
</feature>
<evidence type="ECO:0000256" key="10">
    <source>
        <dbReference type="SAM" id="Phobius"/>
    </source>
</evidence>
<evidence type="ECO:0000256" key="5">
    <source>
        <dbReference type="ARBA" id="ARBA00023040"/>
    </source>
</evidence>
<dbReference type="PANTHER" id="PTHR24249:SF381">
    <property type="entry name" value="TRACE AMINE ASSOCIATED RECEPTOR 19P-RELATED"/>
    <property type="match status" value="1"/>
</dbReference>
<dbReference type="PRINTS" id="PR00237">
    <property type="entry name" value="GPCRRHODOPSN"/>
</dbReference>
<dbReference type="Proteomes" id="UP000314980">
    <property type="component" value="Unassembled WGS sequence"/>
</dbReference>
<feature type="transmembrane region" description="Helical" evidence="10">
    <location>
        <begin position="262"/>
        <end position="285"/>
    </location>
</feature>
<keyword evidence="5 9" id="KW-0297">G-protein coupled receptor</keyword>
<feature type="transmembrane region" description="Helical" evidence="10">
    <location>
        <begin position="22"/>
        <end position="40"/>
    </location>
</feature>
<dbReference type="Ensembl" id="ENSLCAT00010059308.1">
    <property type="protein sequence ID" value="ENSLCAP00010057741.1"/>
    <property type="gene ID" value="ENSLCAG00010026935.1"/>
</dbReference>
<evidence type="ECO:0000313" key="13">
    <source>
        <dbReference type="Proteomes" id="UP000314980"/>
    </source>
</evidence>
<feature type="transmembrane region" description="Helical" evidence="10">
    <location>
        <begin position="52"/>
        <end position="73"/>
    </location>
</feature>
<evidence type="ECO:0000256" key="7">
    <source>
        <dbReference type="ARBA" id="ARBA00023170"/>
    </source>
</evidence>
<protein>
    <recommendedName>
        <fullName evidence="11">G-protein coupled receptors family 1 profile domain-containing protein</fullName>
    </recommendedName>
</protein>
<feature type="domain" description="G-protein coupled receptors family 1 profile" evidence="11">
    <location>
        <begin position="31"/>
        <end position="282"/>
    </location>
</feature>
<dbReference type="AlphaFoldDB" id="A0A4W6G4R0"/>
<evidence type="ECO:0000313" key="12">
    <source>
        <dbReference type="Ensembl" id="ENSLCAP00010057741.1"/>
    </source>
</evidence>
<reference evidence="13" key="1">
    <citation type="submission" date="2015-09" db="EMBL/GenBank/DDBJ databases">
        <authorList>
            <person name="Sai Rama Sridatta P."/>
        </authorList>
    </citation>
    <scope>NUCLEOTIDE SEQUENCE [LARGE SCALE GENOMIC DNA]</scope>
</reference>
<feature type="transmembrane region" description="Helical" evidence="10">
    <location>
        <begin position="176"/>
        <end position="199"/>
    </location>
</feature>
<keyword evidence="8 9" id="KW-0807">Transducer</keyword>
<dbReference type="FunCoup" id="A0A4W6G4R0">
    <property type="interactions" value="13"/>
</dbReference>
<dbReference type="GO" id="GO:0005886">
    <property type="term" value="C:plasma membrane"/>
    <property type="evidence" value="ECO:0007669"/>
    <property type="project" value="UniProtKB-SubCell"/>
</dbReference>
<organism evidence="12 13">
    <name type="scientific">Lates calcarifer</name>
    <name type="common">Barramundi</name>
    <name type="synonym">Holocentrus calcarifer</name>
    <dbReference type="NCBI Taxonomy" id="8187"/>
    <lineage>
        <taxon>Eukaryota</taxon>
        <taxon>Metazoa</taxon>
        <taxon>Chordata</taxon>
        <taxon>Craniata</taxon>
        <taxon>Vertebrata</taxon>
        <taxon>Euteleostomi</taxon>
        <taxon>Actinopterygii</taxon>
        <taxon>Neopterygii</taxon>
        <taxon>Teleostei</taxon>
        <taxon>Neoteleostei</taxon>
        <taxon>Acanthomorphata</taxon>
        <taxon>Carangaria</taxon>
        <taxon>Carangaria incertae sedis</taxon>
        <taxon>Centropomidae</taxon>
        <taxon>Lates</taxon>
    </lineage>
</organism>
<evidence type="ECO:0000259" key="11">
    <source>
        <dbReference type="PROSITE" id="PS50262"/>
    </source>
</evidence>
<dbReference type="InterPro" id="IPR017452">
    <property type="entry name" value="GPCR_Rhodpsn_7TM"/>
</dbReference>
<comment type="subcellular location">
    <subcellularLocation>
        <location evidence="1">Cell membrane</location>
        <topology evidence="1">Multi-pass membrane protein</topology>
    </subcellularLocation>
</comment>
<name>A0A4W6G4R0_LATCA</name>
<dbReference type="SUPFAM" id="SSF81321">
    <property type="entry name" value="Family A G protein-coupled receptor-like"/>
    <property type="match status" value="1"/>
</dbReference>